<evidence type="ECO:0000313" key="2">
    <source>
        <dbReference type="Proteomes" id="UP000199515"/>
    </source>
</evidence>
<sequence length="159" mass="18591">MVQATCSKFLKSLIAPQELNKLPRIDRWIRRPNPSQYQLDTDISTAKRRIDAPPLWQQVKSMIMMSIRDHQRRVVEHLRVHGDLSRKPPKRIPRALDLVSPQRSVYCCNINPDQPAKIKFVDEQRIRTGMPHAHVATKLLANIPVVHHELRSRHQLIKK</sequence>
<dbReference type="EMBL" id="FNON01000016">
    <property type="protein sequence ID" value="SDZ42590.1"/>
    <property type="molecule type" value="Genomic_DNA"/>
</dbReference>
<reference evidence="1 2" key="1">
    <citation type="submission" date="2016-10" db="EMBL/GenBank/DDBJ databases">
        <authorList>
            <person name="de Groot N.N."/>
        </authorList>
    </citation>
    <scope>NUCLEOTIDE SEQUENCE [LARGE SCALE GENOMIC DNA]</scope>
    <source>
        <strain evidence="1 2">CPCC 202699</strain>
    </source>
</reference>
<protein>
    <submittedName>
        <fullName evidence="1">Uncharacterized protein</fullName>
    </submittedName>
</protein>
<keyword evidence="2" id="KW-1185">Reference proteome</keyword>
<dbReference type="Proteomes" id="UP000199515">
    <property type="component" value="Unassembled WGS sequence"/>
</dbReference>
<evidence type="ECO:0000313" key="1">
    <source>
        <dbReference type="EMBL" id="SDZ42590.1"/>
    </source>
</evidence>
<name>A0A1H3SXT5_9PSEU</name>
<proteinExistence type="predicted"/>
<gene>
    <name evidence="1" type="ORF">SAMN05421504_11639</name>
</gene>
<dbReference type="AlphaFoldDB" id="A0A1H3SXT5"/>
<organism evidence="1 2">
    <name type="scientific">Amycolatopsis xylanica</name>
    <dbReference type="NCBI Taxonomy" id="589385"/>
    <lineage>
        <taxon>Bacteria</taxon>
        <taxon>Bacillati</taxon>
        <taxon>Actinomycetota</taxon>
        <taxon>Actinomycetes</taxon>
        <taxon>Pseudonocardiales</taxon>
        <taxon>Pseudonocardiaceae</taxon>
        <taxon>Amycolatopsis</taxon>
    </lineage>
</organism>
<dbReference type="STRING" id="589385.SAMN05421504_11639"/>
<accession>A0A1H3SXT5</accession>